<reference evidence="1 2" key="1">
    <citation type="submission" date="2023-01" db="EMBL/GenBank/DDBJ databases">
        <title>Description of Helicobacter ibis sp. nov. isolated from faecal droppings of black-faced ibis (Theristicus melanopis).</title>
        <authorList>
            <person name="Lopez-Cantillo M."/>
            <person name="Vidal-Veuthey B."/>
            <person name="Mella A."/>
            <person name="De La Haba R."/>
            <person name="Collado L."/>
        </authorList>
    </citation>
    <scope>NUCLEOTIDE SEQUENCE [LARGE SCALE GENOMIC DNA]</scope>
    <source>
        <strain evidence="1 2">A82</strain>
    </source>
</reference>
<accession>A0ABT4VG54</accession>
<gene>
    <name evidence="1" type="ORF">PF021_08485</name>
</gene>
<name>A0ABT4VG54_9HELI</name>
<keyword evidence="2" id="KW-1185">Reference proteome</keyword>
<evidence type="ECO:0000313" key="1">
    <source>
        <dbReference type="EMBL" id="MDA3969696.1"/>
    </source>
</evidence>
<evidence type="ECO:0000313" key="2">
    <source>
        <dbReference type="Proteomes" id="UP001210261"/>
    </source>
</evidence>
<comment type="caution">
    <text evidence="1">The sequence shown here is derived from an EMBL/GenBank/DDBJ whole genome shotgun (WGS) entry which is preliminary data.</text>
</comment>
<proteinExistence type="predicted"/>
<dbReference type="EMBL" id="JAQHXR010000010">
    <property type="protein sequence ID" value="MDA3969696.1"/>
    <property type="molecule type" value="Genomic_DNA"/>
</dbReference>
<protein>
    <submittedName>
        <fullName evidence="1">Uncharacterized protein</fullName>
    </submittedName>
</protein>
<sequence length="51" mass="5982">MKSYICQNVAISEILTEKMRTKTRALELDTDIVIFNKNNQKSSRMIGNRMF</sequence>
<dbReference type="Proteomes" id="UP001210261">
    <property type="component" value="Unassembled WGS sequence"/>
</dbReference>
<dbReference type="RefSeq" id="WP_271022056.1">
    <property type="nucleotide sequence ID" value="NZ_JAQHXR010000010.1"/>
</dbReference>
<organism evidence="1 2">
    <name type="scientific">Helicobacter ibis</name>
    <dbReference type="NCBI Taxonomy" id="2962633"/>
    <lineage>
        <taxon>Bacteria</taxon>
        <taxon>Pseudomonadati</taxon>
        <taxon>Campylobacterota</taxon>
        <taxon>Epsilonproteobacteria</taxon>
        <taxon>Campylobacterales</taxon>
        <taxon>Helicobacteraceae</taxon>
        <taxon>Helicobacter</taxon>
    </lineage>
</organism>